<evidence type="ECO:0000256" key="1">
    <source>
        <dbReference type="SAM" id="MobiDB-lite"/>
    </source>
</evidence>
<comment type="caution">
    <text evidence="3">The sequence shown here is derived from an EMBL/GenBank/DDBJ whole genome shotgun (WGS) entry which is preliminary data.</text>
</comment>
<evidence type="ECO:0000256" key="2">
    <source>
        <dbReference type="SAM" id="Phobius"/>
    </source>
</evidence>
<keyword evidence="2" id="KW-1133">Transmembrane helix</keyword>
<dbReference type="Proteomes" id="UP000770717">
    <property type="component" value="Unassembled WGS sequence"/>
</dbReference>
<feature type="transmembrane region" description="Helical" evidence="2">
    <location>
        <begin position="12"/>
        <end position="36"/>
    </location>
</feature>
<feature type="compositionally biased region" description="Low complexity" evidence="1">
    <location>
        <begin position="92"/>
        <end position="110"/>
    </location>
</feature>
<evidence type="ECO:0000313" key="4">
    <source>
        <dbReference type="Proteomes" id="UP000770717"/>
    </source>
</evidence>
<keyword evidence="2" id="KW-0812">Transmembrane</keyword>
<proteinExistence type="predicted"/>
<keyword evidence="2" id="KW-0472">Membrane</keyword>
<sequence>MNMRYDGEEVQWSPLMFVAVEASPFLCTGMCWTFYFSSSACRYVARKITDARRGGEEEEEKRAATNSVKATCALRQGCKKDKAVKSPPPASSIPLISDMTEESPSPSTSSGNLAPY</sequence>
<protein>
    <submittedName>
        <fullName evidence="3">Uncharacterized protein</fullName>
    </submittedName>
</protein>
<feature type="region of interest" description="Disordered" evidence="1">
    <location>
        <begin position="78"/>
        <end position="116"/>
    </location>
</feature>
<gene>
    <name evidence="3" type="ORF">GDO78_022608</name>
</gene>
<reference evidence="3" key="1">
    <citation type="thesis" date="2020" institute="ProQuest LLC" country="789 East Eisenhower Parkway, Ann Arbor, MI, USA">
        <title>Comparative Genomics and Chromosome Evolution.</title>
        <authorList>
            <person name="Mudd A.B."/>
        </authorList>
    </citation>
    <scope>NUCLEOTIDE SEQUENCE</scope>
    <source>
        <strain evidence="3">HN-11 Male</strain>
        <tissue evidence="3">Kidney and liver</tissue>
    </source>
</reference>
<keyword evidence="4" id="KW-1185">Reference proteome</keyword>
<organism evidence="3 4">
    <name type="scientific">Eleutherodactylus coqui</name>
    <name type="common">Puerto Rican coqui</name>
    <dbReference type="NCBI Taxonomy" id="57060"/>
    <lineage>
        <taxon>Eukaryota</taxon>
        <taxon>Metazoa</taxon>
        <taxon>Chordata</taxon>
        <taxon>Craniata</taxon>
        <taxon>Vertebrata</taxon>
        <taxon>Euteleostomi</taxon>
        <taxon>Amphibia</taxon>
        <taxon>Batrachia</taxon>
        <taxon>Anura</taxon>
        <taxon>Neobatrachia</taxon>
        <taxon>Hyloidea</taxon>
        <taxon>Eleutherodactylidae</taxon>
        <taxon>Eleutherodactylinae</taxon>
        <taxon>Eleutherodactylus</taxon>
        <taxon>Eleutherodactylus</taxon>
    </lineage>
</organism>
<accession>A0A8J6EMB3</accession>
<dbReference type="EMBL" id="WNTK01000097">
    <property type="protein sequence ID" value="KAG9471834.1"/>
    <property type="molecule type" value="Genomic_DNA"/>
</dbReference>
<name>A0A8J6EMB3_ELECQ</name>
<evidence type="ECO:0000313" key="3">
    <source>
        <dbReference type="EMBL" id="KAG9471834.1"/>
    </source>
</evidence>
<dbReference type="AlphaFoldDB" id="A0A8J6EMB3"/>